<name>A0AB35HSL0_TETHA</name>
<dbReference type="InterPro" id="IPR023385">
    <property type="entry name" value="YopX-like_C"/>
</dbReference>
<evidence type="ECO:0000313" key="2">
    <source>
        <dbReference type="EMBL" id="MCO8298662.1"/>
    </source>
</evidence>
<feature type="domain" description="YopX protein" evidence="1">
    <location>
        <begin position="4"/>
        <end position="130"/>
    </location>
</feature>
<evidence type="ECO:0000259" key="1">
    <source>
        <dbReference type="Pfam" id="PF09643"/>
    </source>
</evidence>
<dbReference type="SUPFAM" id="SSF159006">
    <property type="entry name" value="YopX-like"/>
    <property type="match status" value="1"/>
</dbReference>
<gene>
    <name evidence="2" type="ORF">HXW75_09275</name>
</gene>
<dbReference type="RefSeq" id="WP_253210254.1">
    <property type="nucleotide sequence ID" value="NZ_JACACB010000028.1"/>
</dbReference>
<dbReference type="Proteomes" id="UP001057280">
    <property type="component" value="Unassembled WGS sequence"/>
</dbReference>
<dbReference type="InterPro" id="IPR019096">
    <property type="entry name" value="YopX_protein"/>
</dbReference>
<dbReference type="Pfam" id="PF09643">
    <property type="entry name" value="YopX"/>
    <property type="match status" value="1"/>
</dbReference>
<reference evidence="2" key="2">
    <citation type="journal article" date="2021" name="BMC Microbiol.">
        <title>The diversity among the species Tetragenococcus halophilus including new isolates from a lupine seed fermentation.</title>
        <authorList>
            <person name="Link T."/>
            <person name="Vogel R.F."/>
            <person name="Ehrmann M.A."/>
        </authorList>
    </citation>
    <scope>NUCLEOTIDE SEQUENCE</scope>
    <source>
        <strain evidence="2">TMW 2.2257</strain>
    </source>
</reference>
<accession>A0AB35HSL0</accession>
<dbReference type="Gene3D" id="2.30.30.290">
    <property type="entry name" value="YopX-like domains"/>
    <property type="match status" value="1"/>
</dbReference>
<dbReference type="EMBL" id="JACACB010000028">
    <property type="protein sequence ID" value="MCO8298662.1"/>
    <property type="molecule type" value="Genomic_DNA"/>
</dbReference>
<organism evidence="2 3">
    <name type="scientific">Tetragenococcus halophilus</name>
    <name type="common">Pediococcus halophilus</name>
    <dbReference type="NCBI Taxonomy" id="51669"/>
    <lineage>
        <taxon>Bacteria</taxon>
        <taxon>Bacillati</taxon>
        <taxon>Bacillota</taxon>
        <taxon>Bacilli</taxon>
        <taxon>Lactobacillales</taxon>
        <taxon>Enterococcaceae</taxon>
        <taxon>Tetragenococcus</taxon>
    </lineage>
</organism>
<reference evidence="2" key="1">
    <citation type="submission" date="2020-06" db="EMBL/GenBank/DDBJ databases">
        <authorList>
            <person name="Link T."/>
            <person name="Ehrmann M."/>
        </authorList>
    </citation>
    <scope>NUCLEOTIDE SEQUENCE</scope>
    <source>
        <strain evidence="2">TMW 2.2257</strain>
    </source>
</reference>
<dbReference type="AlphaFoldDB" id="A0AB35HSL0"/>
<sequence>MIPKFRAWITEGNDMVYPQDDTNVEWTIDDLTGFIAPQENLGGGMWGMYDKYELMQSTGLYDRNGVEVYEDDIVRCSRGCPHRVIWVKEYGGSFLGGMPAWYLSGLNEGYSWTGAEEIIGNSWENPELLEDVE</sequence>
<evidence type="ECO:0000313" key="3">
    <source>
        <dbReference type="Proteomes" id="UP001057280"/>
    </source>
</evidence>
<protein>
    <submittedName>
        <fullName evidence="2">DNA-packaging protein</fullName>
    </submittedName>
</protein>
<proteinExistence type="predicted"/>
<comment type="caution">
    <text evidence="2">The sequence shown here is derived from an EMBL/GenBank/DDBJ whole genome shotgun (WGS) entry which is preliminary data.</text>
</comment>